<sequence length="542" mass="60607">MKFRTIFSFVLGGMVMTAFAQGGYQDGVDYYNAERFDKAKTILEKTLNDPSTKKAVSYFYLGSLELDNNNVAAASENFNKGVQADPAYGYNYVGLGQIALKNGNKKDAENYFKQALEGNKKDASVMAAIARAYFNVDPTLYAKEIEKNIANAMKVSKNKEAQVYVLQGDMAKASDIGQAAGFYEQAMVYDEQAGNVNPEAYVKYANLYNKVNPDFAIGKLVELNEKLPTSALAQSELAEKYYDGNQFTKAAEQYGKYIKNPNHFQGDEQRYSGLLYFGKKYQESLDVANQVLAADPNNEYMQRMVMLNKAALKDFAGAEEAAQKLFSHANAKFTATDYSTYGDILGELGRPQEAIEAYVKAYEMNPEKNKQMLAEISSMYNDLENDQKAVEYMQKFVDAGDATLNDYFILSNRYKNLGLSLPEGSPERAEAANNGIKNIDLAIEGAANKGPLYRNKATLLMIRDGAENTTPELIDTYKAMIAAYDEDPANKEKYADAYKMAYTRMGSYYMQQGDNAQAREYFQKVLEMDPENAPVKEVMKKL</sequence>
<dbReference type="RefSeq" id="WP_136414917.1">
    <property type="nucleotide sequence ID" value="NZ_CP039396.1"/>
</dbReference>
<dbReference type="InterPro" id="IPR019734">
    <property type="entry name" value="TPR_rpt"/>
</dbReference>
<dbReference type="EMBL" id="CP039396">
    <property type="protein sequence ID" value="QCD41998.1"/>
    <property type="molecule type" value="Genomic_DNA"/>
</dbReference>
<reference evidence="4" key="1">
    <citation type="submission" date="2019-02" db="EMBL/GenBank/DDBJ databases">
        <title>Isolation and identification of novel species under the genus Muribaculum.</title>
        <authorList>
            <person name="Miyake S."/>
            <person name="Ding Y."/>
            <person name="Low A."/>
            <person name="Soh M."/>
            <person name="Seedorf H."/>
        </authorList>
    </citation>
    <scope>NUCLEOTIDE SEQUENCE [LARGE SCALE GENOMIC DNA]</scope>
    <source>
        <strain evidence="4">H5</strain>
    </source>
</reference>
<dbReference type="PANTHER" id="PTHR12558:SF13">
    <property type="entry name" value="CELL DIVISION CYCLE PROTEIN 27 HOMOLOG"/>
    <property type="match status" value="1"/>
</dbReference>
<evidence type="ECO:0000256" key="1">
    <source>
        <dbReference type="PROSITE-ProRule" id="PRU00339"/>
    </source>
</evidence>
<dbReference type="PROSITE" id="PS50293">
    <property type="entry name" value="TPR_REGION"/>
    <property type="match status" value="1"/>
</dbReference>
<dbReference type="PANTHER" id="PTHR12558">
    <property type="entry name" value="CELL DIVISION CYCLE 16,23,27"/>
    <property type="match status" value="1"/>
</dbReference>
<gene>
    <name evidence="3" type="ORF">E7747_06750</name>
</gene>
<evidence type="ECO:0000256" key="2">
    <source>
        <dbReference type="SAM" id="SignalP"/>
    </source>
</evidence>
<dbReference type="SUPFAM" id="SSF48452">
    <property type="entry name" value="TPR-like"/>
    <property type="match status" value="2"/>
</dbReference>
<dbReference type="Pfam" id="PF13181">
    <property type="entry name" value="TPR_8"/>
    <property type="match status" value="2"/>
</dbReference>
<protein>
    <submittedName>
        <fullName evidence="3">Tetratricopeptide repeat protein</fullName>
    </submittedName>
</protein>
<dbReference type="Pfam" id="PF00515">
    <property type="entry name" value="TPR_1"/>
    <property type="match status" value="1"/>
</dbReference>
<accession>A0A4V1D372</accession>
<dbReference type="KEGG" id="ddb:E7747_06750"/>
<evidence type="ECO:0000313" key="4">
    <source>
        <dbReference type="Proteomes" id="UP000297149"/>
    </source>
</evidence>
<dbReference type="InterPro" id="IPR011990">
    <property type="entry name" value="TPR-like_helical_dom_sf"/>
</dbReference>
<name>A0A4V1D372_9BACT</name>
<dbReference type="PROSITE" id="PS50005">
    <property type="entry name" value="TPR"/>
    <property type="match status" value="4"/>
</dbReference>
<keyword evidence="1" id="KW-0802">TPR repeat</keyword>
<dbReference type="Proteomes" id="UP000297149">
    <property type="component" value="Chromosome"/>
</dbReference>
<dbReference type="Gene3D" id="1.25.40.10">
    <property type="entry name" value="Tetratricopeptide repeat domain"/>
    <property type="match status" value="2"/>
</dbReference>
<evidence type="ECO:0000313" key="3">
    <source>
        <dbReference type="EMBL" id="QCD41998.1"/>
    </source>
</evidence>
<feature type="chain" id="PRO_5020248034" evidence="2">
    <location>
        <begin position="21"/>
        <end position="542"/>
    </location>
</feature>
<dbReference type="AlphaFoldDB" id="A0A4V1D372"/>
<proteinExistence type="predicted"/>
<dbReference type="SMART" id="SM00028">
    <property type="entry name" value="TPR"/>
    <property type="match status" value="5"/>
</dbReference>
<feature type="repeat" description="TPR" evidence="1">
    <location>
        <begin position="499"/>
        <end position="532"/>
    </location>
</feature>
<organism evidence="3 4">
    <name type="scientific">Duncaniella dubosii</name>
    <dbReference type="NCBI Taxonomy" id="2518971"/>
    <lineage>
        <taxon>Bacteria</taxon>
        <taxon>Pseudomonadati</taxon>
        <taxon>Bacteroidota</taxon>
        <taxon>Bacteroidia</taxon>
        <taxon>Bacteroidales</taxon>
        <taxon>Muribaculaceae</taxon>
        <taxon>Duncaniella</taxon>
    </lineage>
</organism>
<feature type="repeat" description="TPR" evidence="1">
    <location>
        <begin position="335"/>
        <end position="368"/>
    </location>
</feature>
<keyword evidence="4" id="KW-1185">Reference proteome</keyword>
<keyword evidence="2" id="KW-0732">Signal</keyword>
<feature type="repeat" description="TPR" evidence="1">
    <location>
        <begin position="89"/>
        <end position="122"/>
    </location>
</feature>
<feature type="signal peptide" evidence="2">
    <location>
        <begin position="1"/>
        <end position="20"/>
    </location>
</feature>
<feature type="repeat" description="TPR" evidence="1">
    <location>
        <begin position="55"/>
        <end position="88"/>
    </location>
</feature>